<sequence length="917" mass="97111">MGFCRRCGDIVTGVRCHCGGTAVAGVVQWNKGETKGPNTDRWSQTYVARDSTPAQPGGRALPSSGPLEGRRFPRPASTIGSRVSAHIASTTTSRPPSPLKNSAWSSSTMSPSIPADIIPSPHTSELSKVYGSVLQSSESLATFHCHVCSTTFPPDATIYPDPADASGTRFMCRSCFADNGGSRGACHACSRPVLILKSEGGFVENAGRVWHKKCFNCAGCGQNVGDKPMVDLLGQPSCVDCFETHLNKSASPRRHASPAVTPKKTEPTTGNIGGFRANRRQSREGSPALDELEQKLGIRSREATPVKVEESNQARPSTHVSARPSASSPLASRLPDRPQESESSPLRRIQVTDDGSPVRRTVRRYQSSESLARSTTSSPHHSSPKPSTEAVEQMKKRLFRETGSPAPDPAPHPAPESVLAQSSPKETTPRSTPRGGHLASMDTNTPTPPARSLAAGGVRASGLPRLRRHDSNSSLRTDTDSVLSMSSSIPSTPSLMSDFSDVTTQSSASSSPPSYSPPTRHHSDVDVFSLSGRSNMPDPYDATRHPLRDYGDSHKQKPPHLSLGPSPDAKCAKCDLALFNIRAGGRYVTIPEPSTSGAPPKVYHADCFRCGICNGAFEEKESGQVIFVRGVRGGCHLNCAPPEKYTTIRHITSAAYPPTSRTHTPPKSMTSTKLSGSPSSPYSSSRYTAPLQTAPPTTKTFPRFGGSASCPGCNISVSPMERGVVPGPQGTKWHSSCLMCGGKTAKGRNGRRKDGQPGCGKTLDSSSKRDAEEGKVWCKECLLLLPPAARSSPRPQPQPSPTRTSPLKPTHTGASSGSAGPFSRIAPQYTGTTTIVRQFTGLSGGVDAALSRELTGGGLSPTRQLTSSPTKQLGRQFTGGTSAVGGTIRPRPKSVIGMRDEGRGMFLVRQMTGGGAA</sequence>
<name>A0ACB8S666_9AGAM</name>
<evidence type="ECO:0000313" key="1">
    <source>
        <dbReference type="EMBL" id="KAI0051749.1"/>
    </source>
</evidence>
<dbReference type="EMBL" id="MU275850">
    <property type="protein sequence ID" value="KAI0051749.1"/>
    <property type="molecule type" value="Genomic_DNA"/>
</dbReference>
<reference evidence="1" key="1">
    <citation type="submission" date="2021-02" db="EMBL/GenBank/DDBJ databases">
        <authorList>
            <consortium name="DOE Joint Genome Institute"/>
            <person name="Ahrendt S."/>
            <person name="Looney B.P."/>
            <person name="Miyauchi S."/>
            <person name="Morin E."/>
            <person name="Drula E."/>
            <person name="Courty P.E."/>
            <person name="Chicoki N."/>
            <person name="Fauchery L."/>
            <person name="Kohler A."/>
            <person name="Kuo A."/>
            <person name="Labutti K."/>
            <person name="Pangilinan J."/>
            <person name="Lipzen A."/>
            <person name="Riley R."/>
            <person name="Andreopoulos W."/>
            <person name="He G."/>
            <person name="Johnson J."/>
            <person name="Barry K.W."/>
            <person name="Grigoriev I.V."/>
            <person name="Nagy L."/>
            <person name="Hibbett D."/>
            <person name="Henrissat B."/>
            <person name="Matheny P.B."/>
            <person name="Labbe J."/>
            <person name="Martin F."/>
        </authorList>
    </citation>
    <scope>NUCLEOTIDE SEQUENCE</scope>
    <source>
        <strain evidence="1">FP105234-sp</strain>
    </source>
</reference>
<reference evidence="1" key="2">
    <citation type="journal article" date="2022" name="New Phytol.">
        <title>Evolutionary transition to the ectomycorrhizal habit in the genomes of a hyperdiverse lineage of mushroom-forming fungi.</title>
        <authorList>
            <person name="Looney B."/>
            <person name="Miyauchi S."/>
            <person name="Morin E."/>
            <person name="Drula E."/>
            <person name="Courty P.E."/>
            <person name="Kohler A."/>
            <person name="Kuo A."/>
            <person name="LaButti K."/>
            <person name="Pangilinan J."/>
            <person name="Lipzen A."/>
            <person name="Riley R."/>
            <person name="Andreopoulos W."/>
            <person name="He G."/>
            <person name="Johnson J."/>
            <person name="Nolan M."/>
            <person name="Tritt A."/>
            <person name="Barry K.W."/>
            <person name="Grigoriev I.V."/>
            <person name="Nagy L.G."/>
            <person name="Hibbett D."/>
            <person name="Henrissat B."/>
            <person name="Matheny P.B."/>
            <person name="Labbe J."/>
            <person name="Martin F.M."/>
        </authorList>
    </citation>
    <scope>NUCLEOTIDE SEQUENCE</scope>
    <source>
        <strain evidence="1">FP105234-sp</strain>
    </source>
</reference>
<accession>A0ACB8S666</accession>
<gene>
    <name evidence="1" type="ORF">FA95DRAFT_1511808</name>
</gene>
<keyword evidence="2" id="KW-1185">Reference proteome</keyword>
<proteinExistence type="predicted"/>
<dbReference type="Proteomes" id="UP000814033">
    <property type="component" value="Unassembled WGS sequence"/>
</dbReference>
<protein>
    <submittedName>
        <fullName evidence="1">Uncharacterized protein</fullName>
    </submittedName>
</protein>
<comment type="caution">
    <text evidence="1">The sequence shown here is derived from an EMBL/GenBank/DDBJ whole genome shotgun (WGS) entry which is preliminary data.</text>
</comment>
<evidence type="ECO:0000313" key="2">
    <source>
        <dbReference type="Proteomes" id="UP000814033"/>
    </source>
</evidence>
<organism evidence="1 2">
    <name type="scientific">Auriscalpium vulgare</name>
    <dbReference type="NCBI Taxonomy" id="40419"/>
    <lineage>
        <taxon>Eukaryota</taxon>
        <taxon>Fungi</taxon>
        <taxon>Dikarya</taxon>
        <taxon>Basidiomycota</taxon>
        <taxon>Agaricomycotina</taxon>
        <taxon>Agaricomycetes</taxon>
        <taxon>Russulales</taxon>
        <taxon>Auriscalpiaceae</taxon>
        <taxon>Auriscalpium</taxon>
    </lineage>
</organism>